<proteinExistence type="predicted"/>
<gene>
    <name evidence="1" type="primary">ORF76886</name>
</gene>
<name>A0A0B6ZR26_9EUPU</name>
<sequence>GDYTQAAWHRMTVNVRTKLIHSAFYQEVWLATVPIKGNTEVGLKGTDTTTHAKTTTQH</sequence>
<dbReference type="EMBL" id="HACG01024224">
    <property type="protein sequence ID" value="CEK71089.1"/>
    <property type="molecule type" value="Transcribed_RNA"/>
</dbReference>
<evidence type="ECO:0000313" key="1">
    <source>
        <dbReference type="EMBL" id="CEK71089.1"/>
    </source>
</evidence>
<accession>A0A0B6ZR26</accession>
<protein>
    <submittedName>
        <fullName evidence="1">Uncharacterized protein</fullName>
    </submittedName>
</protein>
<feature type="non-terminal residue" evidence="1">
    <location>
        <position position="1"/>
    </location>
</feature>
<reference evidence="1" key="1">
    <citation type="submission" date="2014-12" db="EMBL/GenBank/DDBJ databases">
        <title>Insight into the proteome of Arion vulgaris.</title>
        <authorList>
            <person name="Aradska J."/>
            <person name="Bulat T."/>
            <person name="Smidak R."/>
            <person name="Sarate P."/>
            <person name="Gangsoo J."/>
            <person name="Sialana F."/>
            <person name="Bilban M."/>
            <person name="Lubec G."/>
        </authorList>
    </citation>
    <scope>NUCLEOTIDE SEQUENCE</scope>
    <source>
        <tissue evidence="1">Skin</tissue>
    </source>
</reference>
<dbReference type="AlphaFoldDB" id="A0A0B6ZR26"/>
<organism evidence="1">
    <name type="scientific">Arion vulgaris</name>
    <dbReference type="NCBI Taxonomy" id="1028688"/>
    <lineage>
        <taxon>Eukaryota</taxon>
        <taxon>Metazoa</taxon>
        <taxon>Spiralia</taxon>
        <taxon>Lophotrochozoa</taxon>
        <taxon>Mollusca</taxon>
        <taxon>Gastropoda</taxon>
        <taxon>Heterobranchia</taxon>
        <taxon>Euthyneura</taxon>
        <taxon>Panpulmonata</taxon>
        <taxon>Eupulmonata</taxon>
        <taxon>Stylommatophora</taxon>
        <taxon>Helicina</taxon>
        <taxon>Arionoidea</taxon>
        <taxon>Arionidae</taxon>
        <taxon>Arion</taxon>
    </lineage>
</organism>